<name>A0A1D3TPB3_9FIRM</name>
<feature type="active site" evidence="5">
    <location>
        <position position="18"/>
    </location>
</feature>
<gene>
    <name evidence="8" type="ORF">SAMN05421730_1001428</name>
</gene>
<feature type="active site" evidence="5">
    <location>
        <position position="36"/>
    </location>
</feature>
<dbReference type="Proteomes" id="UP000199315">
    <property type="component" value="Unassembled WGS sequence"/>
</dbReference>
<dbReference type="PROSITE" id="PS00151">
    <property type="entry name" value="ACYLPHOSPHATASE_2"/>
    <property type="match status" value="1"/>
</dbReference>
<dbReference type="OrthoDB" id="9808093at2"/>
<keyword evidence="9" id="KW-1185">Reference proteome</keyword>
<feature type="domain" description="Acylphosphatase-like" evidence="7">
    <location>
        <begin position="3"/>
        <end position="90"/>
    </location>
</feature>
<protein>
    <recommendedName>
        <fullName evidence="3 5">acylphosphatase</fullName>
        <ecNumber evidence="2 5">3.6.1.7</ecNumber>
    </recommendedName>
</protein>
<accession>A0A1D3TPB3</accession>
<dbReference type="PANTHER" id="PTHR47268">
    <property type="entry name" value="ACYLPHOSPHATASE"/>
    <property type="match status" value="1"/>
</dbReference>
<dbReference type="InterPro" id="IPR036046">
    <property type="entry name" value="Acylphosphatase-like_dom_sf"/>
</dbReference>
<evidence type="ECO:0000256" key="3">
    <source>
        <dbReference type="ARBA" id="ARBA00015991"/>
    </source>
</evidence>
<keyword evidence="5" id="KW-0378">Hydrolase</keyword>
<dbReference type="InterPro" id="IPR020456">
    <property type="entry name" value="Acylphosphatase"/>
</dbReference>
<comment type="catalytic activity">
    <reaction evidence="4 5">
        <text>an acyl phosphate + H2O = a carboxylate + phosphate + H(+)</text>
        <dbReference type="Rhea" id="RHEA:14965"/>
        <dbReference type="ChEBI" id="CHEBI:15377"/>
        <dbReference type="ChEBI" id="CHEBI:15378"/>
        <dbReference type="ChEBI" id="CHEBI:29067"/>
        <dbReference type="ChEBI" id="CHEBI:43474"/>
        <dbReference type="ChEBI" id="CHEBI:59918"/>
        <dbReference type="EC" id="3.6.1.7"/>
    </reaction>
</comment>
<proteinExistence type="inferred from homology"/>
<sequence length="90" mass="10503">MERRHILAEGRVQGVGFRYFVRTKAIQYGLAGYVKNLDNGMVEMEVQGPTEKIEKLISELKNGGNMFIHVERLHIEQMENKKESDFSIRY</sequence>
<dbReference type="STRING" id="1619234.SAMN05421730_1001428"/>
<comment type="similarity">
    <text evidence="1 6">Belongs to the acylphosphatase family.</text>
</comment>
<reference evidence="8 9" key="1">
    <citation type="submission" date="2016-09" db="EMBL/GenBank/DDBJ databases">
        <authorList>
            <person name="Capua I."/>
            <person name="De Benedictis P."/>
            <person name="Joannis T."/>
            <person name="Lombin L.H."/>
            <person name="Cattoli G."/>
        </authorList>
    </citation>
    <scope>NUCLEOTIDE SEQUENCE [LARGE SCALE GENOMIC DNA]</scope>
    <source>
        <strain evidence="8 9">GluBS11</strain>
    </source>
</reference>
<dbReference type="Pfam" id="PF00708">
    <property type="entry name" value="Acylphosphatase"/>
    <property type="match status" value="1"/>
</dbReference>
<evidence type="ECO:0000256" key="5">
    <source>
        <dbReference type="PROSITE-ProRule" id="PRU00520"/>
    </source>
</evidence>
<evidence type="ECO:0000256" key="6">
    <source>
        <dbReference type="RuleBase" id="RU004168"/>
    </source>
</evidence>
<evidence type="ECO:0000313" key="8">
    <source>
        <dbReference type="EMBL" id="SCP95251.1"/>
    </source>
</evidence>
<organism evidence="8 9">
    <name type="scientific">Anaerobium acetethylicum</name>
    <dbReference type="NCBI Taxonomy" id="1619234"/>
    <lineage>
        <taxon>Bacteria</taxon>
        <taxon>Bacillati</taxon>
        <taxon>Bacillota</taxon>
        <taxon>Clostridia</taxon>
        <taxon>Lachnospirales</taxon>
        <taxon>Lachnospiraceae</taxon>
        <taxon>Anaerobium</taxon>
    </lineage>
</organism>
<dbReference type="EMBL" id="FMKA01000001">
    <property type="protein sequence ID" value="SCP95251.1"/>
    <property type="molecule type" value="Genomic_DNA"/>
</dbReference>
<evidence type="ECO:0000256" key="4">
    <source>
        <dbReference type="ARBA" id="ARBA00047645"/>
    </source>
</evidence>
<dbReference type="GO" id="GO:0003998">
    <property type="term" value="F:acylphosphatase activity"/>
    <property type="evidence" value="ECO:0007669"/>
    <property type="project" value="UniProtKB-EC"/>
</dbReference>
<dbReference type="PROSITE" id="PS51160">
    <property type="entry name" value="ACYLPHOSPHATASE_3"/>
    <property type="match status" value="1"/>
</dbReference>
<dbReference type="AlphaFoldDB" id="A0A1D3TPB3"/>
<dbReference type="RefSeq" id="WP_091229358.1">
    <property type="nucleotide sequence ID" value="NZ_FMKA01000001.1"/>
</dbReference>
<evidence type="ECO:0000313" key="9">
    <source>
        <dbReference type="Proteomes" id="UP000199315"/>
    </source>
</evidence>
<dbReference type="InterPro" id="IPR001792">
    <property type="entry name" value="Acylphosphatase-like_dom"/>
</dbReference>
<evidence type="ECO:0000256" key="1">
    <source>
        <dbReference type="ARBA" id="ARBA00005614"/>
    </source>
</evidence>
<dbReference type="PANTHER" id="PTHR47268:SF4">
    <property type="entry name" value="ACYLPHOSPHATASE"/>
    <property type="match status" value="1"/>
</dbReference>
<dbReference type="PRINTS" id="PR00112">
    <property type="entry name" value="ACYLPHPHTASE"/>
</dbReference>
<dbReference type="EC" id="3.6.1.7" evidence="2 5"/>
<dbReference type="SUPFAM" id="SSF54975">
    <property type="entry name" value="Acylphosphatase/BLUF domain-like"/>
    <property type="match status" value="1"/>
</dbReference>
<dbReference type="Gene3D" id="3.30.70.100">
    <property type="match status" value="1"/>
</dbReference>
<dbReference type="InterPro" id="IPR017968">
    <property type="entry name" value="Acylphosphatase_CS"/>
</dbReference>
<evidence type="ECO:0000259" key="7">
    <source>
        <dbReference type="PROSITE" id="PS51160"/>
    </source>
</evidence>
<evidence type="ECO:0000256" key="2">
    <source>
        <dbReference type="ARBA" id="ARBA00012150"/>
    </source>
</evidence>